<accession>A0A4U0XMJ2</accession>
<dbReference type="InterPro" id="IPR016181">
    <property type="entry name" value="Acyl_CoA_acyltransferase"/>
</dbReference>
<feature type="domain" description="N-acetyltransferase" evidence="1">
    <location>
        <begin position="36"/>
        <end position="211"/>
    </location>
</feature>
<name>A0A4U0XMJ2_9PEZI</name>
<dbReference type="STRING" id="329884.A0A4U0XMJ2"/>
<evidence type="ECO:0000313" key="3">
    <source>
        <dbReference type="Proteomes" id="UP000309340"/>
    </source>
</evidence>
<sequence length="216" mass="24083">MPLPSPILYHPSLHSLLLPHLAQMHADCVLHDGTVTAFLPNQQGEMDVPKILDHWAGLSEEVERGVRVTVLQFTPAAETEGSESELMGFVSLSMPVSESGPFRAGVEKLLVSPQHRRKGVARRVMGKLEEVAREKGRVLLVRSHSLSLYAGQSTRNQADREAFVILQMLETIKGSGAEHLYPKLGYKEVGVIPRHSIHPHTRELVDEMLFYKDLRG</sequence>
<reference evidence="2 3" key="1">
    <citation type="submission" date="2017-03" db="EMBL/GenBank/DDBJ databases">
        <title>Genomes of endolithic fungi from Antarctica.</title>
        <authorList>
            <person name="Coleine C."/>
            <person name="Masonjones S."/>
            <person name="Stajich J.E."/>
        </authorList>
    </citation>
    <scope>NUCLEOTIDE SEQUENCE [LARGE SCALE GENOMIC DNA]</scope>
    <source>
        <strain evidence="2 3">CCFEE 5184</strain>
    </source>
</reference>
<dbReference type="GO" id="GO:0016747">
    <property type="term" value="F:acyltransferase activity, transferring groups other than amino-acyl groups"/>
    <property type="evidence" value="ECO:0007669"/>
    <property type="project" value="InterPro"/>
</dbReference>
<organism evidence="2 3">
    <name type="scientific">Friedmanniomyces simplex</name>
    <dbReference type="NCBI Taxonomy" id="329884"/>
    <lineage>
        <taxon>Eukaryota</taxon>
        <taxon>Fungi</taxon>
        <taxon>Dikarya</taxon>
        <taxon>Ascomycota</taxon>
        <taxon>Pezizomycotina</taxon>
        <taxon>Dothideomycetes</taxon>
        <taxon>Dothideomycetidae</taxon>
        <taxon>Mycosphaerellales</taxon>
        <taxon>Teratosphaeriaceae</taxon>
        <taxon>Friedmanniomyces</taxon>
    </lineage>
</organism>
<dbReference type="InterPro" id="IPR000182">
    <property type="entry name" value="GNAT_dom"/>
</dbReference>
<comment type="caution">
    <text evidence="2">The sequence shown here is derived from an EMBL/GenBank/DDBJ whole genome shotgun (WGS) entry which is preliminary data.</text>
</comment>
<dbReference type="EMBL" id="NAJQ01000135">
    <property type="protein sequence ID" value="TKA77527.1"/>
    <property type="molecule type" value="Genomic_DNA"/>
</dbReference>
<proteinExistence type="predicted"/>
<evidence type="ECO:0000313" key="2">
    <source>
        <dbReference type="EMBL" id="TKA77527.1"/>
    </source>
</evidence>
<dbReference type="AlphaFoldDB" id="A0A4U0XMJ2"/>
<dbReference type="CDD" id="cd04301">
    <property type="entry name" value="NAT_SF"/>
    <property type="match status" value="1"/>
</dbReference>
<keyword evidence="3" id="KW-1185">Reference proteome</keyword>
<dbReference type="OrthoDB" id="41532at2759"/>
<dbReference type="Gene3D" id="3.40.630.30">
    <property type="match status" value="1"/>
</dbReference>
<dbReference type="Pfam" id="PF00583">
    <property type="entry name" value="Acetyltransf_1"/>
    <property type="match status" value="1"/>
</dbReference>
<dbReference type="SUPFAM" id="SSF55729">
    <property type="entry name" value="Acyl-CoA N-acyltransferases (Nat)"/>
    <property type="match status" value="1"/>
</dbReference>
<dbReference type="PROSITE" id="PS51186">
    <property type="entry name" value="GNAT"/>
    <property type="match status" value="1"/>
</dbReference>
<evidence type="ECO:0000259" key="1">
    <source>
        <dbReference type="PROSITE" id="PS51186"/>
    </source>
</evidence>
<gene>
    <name evidence="2" type="ORF">B0A55_02273</name>
</gene>
<protein>
    <recommendedName>
        <fullName evidence="1">N-acetyltransferase domain-containing protein</fullName>
    </recommendedName>
</protein>
<dbReference type="Proteomes" id="UP000309340">
    <property type="component" value="Unassembled WGS sequence"/>
</dbReference>